<dbReference type="SUPFAM" id="SSF56112">
    <property type="entry name" value="Protein kinase-like (PK-like)"/>
    <property type="match status" value="1"/>
</dbReference>
<protein>
    <submittedName>
        <fullName evidence="1">1955_t:CDS:1</fullName>
    </submittedName>
</protein>
<keyword evidence="2" id="KW-1185">Reference proteome</keyword>
<dbReference type="OrthoDB" id="10261027at2759"/>
<dbReference type="InterPro" id="IPR011009">
    <property type="entry name" value="Kinase-like_dom_sf"/>
</dbReference>
<dbReference type="Gene3D" id="1.10.510.10">
    <property type="entry name" value="Transferase(Phosphotransferase) domain 1"/>
    <property type="match status" value="1"/>
</dbReference>
<comment type="caution">
    <text evidence="1">The sequence shown here is derived from an EMBL/GenBank/DDBJ whole genome shotgun (WGS) entry which is preliminary data.</text>
</comment>
<name>A0A9N9GRY3_9GLOM</name>
<dbReference type="EMBL" id="CAJVPS010006107">
    <property type="protein sequence ID" value="CAG8621898.1"/>
    <property type="molecule type" value="Genomic_DNA"/>
</dbReference>
<organism evidence="1 2">
    <name type="scientific">Ambispora leptoticha</name>
    <dbReference type="NCBI Taxonomy" id="144679"/>
    <lineage>
        <taxon>Eukaryota</taxon>
        <taxon>Fungi</taxon>
        <taxon>Fungi incertae sedis</taxon>
        <taxon>Mucoromycota</taxon>
        <taxon>Glomeromycotina</taxon>
        <taxon>Glomeromycetes</taxon>
        <taxon>Archaeosporales</taxon>
        <taxon>Ambisporaceae</taxon>
        <taxon>Ambispora</taxon>
    </lineage>
</organism>
<evidence type="ECO:0000313" key="2">
    <source>
        <dbReference type="Proteomes" id="UP000789508"/>
    </source>
</evidence>
<dbReference type="AlphaFoldDB" id="A0A9N9GRY3"/>
<proteinExistence type="predicted"/>
<reference evidence="1" key="1">
    <citation type="submission" date="2021-06" db="EMBL/GenBank/DDBJ databases">
        <authorList>
            <person name="Kallberg Y."/>
            <person name="Tangrot J."/>
            <person name="Rosling A."/>
        </authorList>
    </citation>
    <scope>NUCLEOTIDE SEQUENCE</scope>
    <source>
        <strain evidence="1">FL130A</strain>
    </source>
</reference>
<sequence length="187" mass="21888">MSFYYVDIPVCTKHPGTSCYMMVLEYAAWQSSQISQEKSPIKLGNKNQITYGITYFHQGGYAHRDSHIRNSLHTETGNFYISELRLGIIPEYIRRQKTEIIPGTPKPYRFLMQRCWDTDPKRRPIAEEVYKTFSDWKTQKIGHGGININELELSLNFINWRSGCSSYIRIITNENMLEDPEDFKSSE</sequence>
<dbReference type="Proteomes" id="UP000789508">
    <property type="component" value="Unassembled WGS sequence"/>
</dbReference>
<gene>
    <name evidence="1" type="ORF">ALEPTO_LOCUS8997</name>
</gene>
<accession>A0A9N9GRY3</accession>
<evidence type="ECO:0000313" key="1">
    <source>
        <dbReference type="EMBL" id="CAG8621898.1"/>
    </source>
</evidence>